<feature type="domain" description="RES" evidence="1">
    <location>
        <begin position="12"/>
        <end position="137"/>
    </location>
</feature>
<dbReference type="Proteomes" id="UP000030520">
    <property type="component" value="Unassembled WGS sequence"/>
</dbReference>
<protein>
    <recommendedName>
        <fullName evidence="1">RES domain-containing protein</fullName>
    </recommendedName>
</protein>
<dbReference type="InterPro" id="IPR014914">
    <property type="entry name" value="RES_dom"/>
</dbReference>
<accession>A0ABR4YC14</accession>
<dbReference type="RefSeq" id="WP_038214199.1">
    <property type="nucleotide sequence ID" value="NZ_JRWM01000009.1"/>
</dbReference>
<name>A0ABR4YC14_9VIBR</name>
<gene>
    <name evidence="2" type="ORF">NL53_08155</name>
</gene>
<proteinExistence type="predicted"/>
<sequence length="150" mass="16813">MAILWRISDFEDLHGIGGLKASGRWHSQGNLIVYLAEHPALALLEVMAGLDIDLEDLPDRFKLLKVEVDDAELSQCHVPTLHNDWVKNERGTQSEGNNWLKANQTLLAKVPSAILPESTNYLFNASHPNAKHAKIIDVIHFPFDERLVSS</sequence>
<organism evidence="2 3">
    <name type="scientific">Vibrio variabilis</name>
    <dbReference type="NCBI Taxonomy" id="990271"/>
    <lineage>
        <taxon>Bacteria</taxon>
        <taxon>Pseudomonadati</taxon>
        <taxon>Pseudomonadota</taxon>
        <taxon>Gammaproteobacteria</taxon>
        <taxon>Vibrionales</taxon>
        <taxon>Vibrionaceae</taxon>
        <taxon>Vibrio</taxon>
    </lineage>
</organism>
<evidence type="ECO:0000313" key="2">
    <source>
        <dbReference type="EMBL" id="KHA61021.1"/>
    </source>
</evidence>
<keyword evidence="3" id="KW-1185">Reference proteome</keyword>
<comment type="caution">
    <text evidence="2">The sequence shown here is derived from an EMBL/GenBank/DDBJ whole genome shotgun (WGS) entry which is preliminary data.</text>
</comment>
<reference evidence="2 3" key="1">
    <citation type="submission" date="2014-10" db="EMBL/GenBank/DDBJ databases">
        <title>Genome sequencing of Vibrio variabilis T01.</title>
        <authorList>
            <person name="Chan K.-G."/>
            <person name="Mohamad N.I."/>
        </authorList>
    </citation>
    <scope>NUCLEOTIDE SEQUENCE [LARGE SCALE GENOMIC DNA]</scope>
    <source>
        <strain evidence="2 3">T01</strain>
    </source>
</reference>
<dbReference type="SMART" id="SM00953">
    <property type="entry name" value="RES"/>
    <property type="match status" value="1"/>
</dbReference>
<evidence type="ECO:0000313" key="3">
    <source>
        <dbReference type="Proteomes" id="UP000030520"/>
    </source>
</evidence>
<dbReference type="Pfam" id="PF08808">
    <property type="entry name" value="RES"/>
    <property type="match status" value="1"/>
</dbReference>
<evidence type="ECO:0000259" key="1">
    <source>
        <dbReference type="SMART" id="SM00953"/>
    </source>
</evidence>
<dbReference type="EMBL" id="JRWM01000009">
    <property type="protein sequence ID" value="KHA61021.1"/>
    <property type="molecule type" value="Genomic_DNA"/>
</dbReference>